<evidence type="ECO:0000313" key="1">
    <source>
        <dbReference type="EMBL" id="KKK49906.1"/>
    </source>
</evidence>
<reference evidence="1" key="1">
    <citation type="journal article" date="2015" name="Nature">
        <title>Complex archaea that bridge the gap between prokaryotes and eukaryotes.</title>
        <authorList>
            <person name="Spang A."/>
            <person name="Saw J.H."/>
            <person name="Jorgensen S.L."/>
            <person name="Zaremba-Niedzwiedzka K."/>
            <person name="Martijn J."/>
            <person name="Lind A.E."/>
            <person name="van Eijk R."/>
            <person name="Schleper C."/>
            <person name="Guy L."/>
            <person name="Ettema T.J."/>
        </authorList>
    </citation>
    <scope>NUCLEOTIDE SEQUENCE</scope>
</reference>
<sequence length="140" mass="15515">MTVLDEKNARLAAKWWADRLRGGAKLDNADPSPTGGMTLLMGKMLQGKAAAGRTEEQIQRFEDALCEELKTHKIMGSQYIVGVDYHLQPIFERAAETAGIKLSGACLPWKTHMYIIDGEIQVSYGYGAPMKKIEEVRTGE</sequence>
<accession>A0A0F8YPC8</accession>
<gene>
    <name evidence="1" type="ORF">LCGC14_3130330</name>
</gene>
<name>A0A0F8YPC8_9ZZZZ</name>
<dbReference type="EMBL" id="LAZR01068298">
    <property type="protein sequence ID" value="KKK49906.1"/>
    <property type="molecule type" value="Genomic_DNA"/>
</dbReference>
<proteinExistence type="predicted"/>
<organism evidence="1">
    <name type="scientific">marine sediment metagenome</name>
    <dbReference type="NCBI Taxonomy" id="412755"/>
    <lineage>
        <taxon>unclassified sequences</taxon>
        <taxon>metagenomes</taxon>
        <taxon>ecological metagenomes</taxon>
    </lineage>
</organism>
<protein>
    <submittedName>
        <fullName evidence="1">Uncharacterized protein</fullName>
    </submittedName>
</protein>
<dbReference type="AlphaFoldDB" id="A0A0F8YPC8"/>
<comment type="caution">
    <text evidence="1">The sequence shown here is derived from an EMBL/GenBank/DDBJ whole genome shotgun (WGS) entry which is preliminary data.</text>
</comment>